<dbReference type="Proteomes" id="UP000605986">
    <property type="component" value="Unassembled WGS sequence"/>
</dbReference>
<keyword evidence="2" id="KW-1185">Reference proteome</keyword>
<dbReference type="EMBL" id="JAADJG010000584">
    <property type="protein sequence ID" value="KAF4442968.1"/>
    <property type="molecule type" value="Genomic_DNA"/>
</dbReference>
<evidence type="ECO:0000313" key="1">
    <source>
        <dbReference type="EMBL" id="KAF4442968.1"/>
    </source>
</evidence>
<name>A0A8H4NRY2_9HYPO</name>
<evidence type="ECO:0000313" key="2">
    <source>
        <dbReference type="Proteomes" id="UP000605986"/>
    </source>
</evidence>
<comment type="caution">
    <text evidence="1">The sequence shown here is derived from an EMBL/GenBank/DDBJ whole genome shotgun (WGS) entry which is preliminary data.</text>
</comment>
<dbReference type="OrthoDB" id="4990216at2759"/>
<protein>
    <submittedName>
        <fullName evidence="1">Uncharacterized protein</fullName>
    </submittedName>
</protein>
<accession>A0A8H4NRY2</accession>
<reference evidence="1" key="1">
    <citation type="submission" date="2020-01" db="EMBL/GenBank/DDBJ databases">
        <title>Identification and distribution of gene clusters putatively required for synthesis of sphingolipid metabolism inhibitors in phylogenetically diverse species of the filamentous fungus Fusarium.</title>
        <authorList>
            <person name="Kim H.-S."/>
            <person name="Busman M."/>
            <person name="Brown D.W."/>
            <person name="Divon H."/>
            <person name="Uhlig S."/>
            <person name="Proctor R.H."/>
        </authorList>
    </citation>
    <scope>NUCLEOTIDE SEQUENCE</scope>
    <source>
        <strain evidence="1">NRRL 53441</strain>
    </source>
</reference>
<gene>
    <name evidence="1" type="ORF">F53441_11612</name>
</gene>
<dbReference type="AlphaFoldDB" id="A0A8H4NRY2"/>
<organism evidence="1 2">
    <name type="scientific">Fusarium austroafricanum</name>
    <dbReference type="NCBI Taxonomy" id="2364996"/>
    <lineage>
        <taxon>Eukaryota</taxon>
        <taxon>Fungi</taxon>
        <taxon>Dikarya</taxon>
        <taxon>Ascomycota</taxon>
        <taxon>Pezizomycotina</taxon>
        <taxon>Sordariomycetes</taxon>
        <taxon>Hypocreomycetidae</taxon>
        <taxon>Hypocreales</taxon>
        <taxon>Nectriaceae</taxon>
        <taxon>Fusarium</taxon>
        <taxon>Fusarium concolor species complex</taxon>
    </lineage>
</organism>
<sequence>MFKFKAWNDFKAKYPEESRRRDGWIEDDFQWMIKFLPLQALMDICHDEDHDVVLSCGGSLRMQRFLSCDPGLKKVKAITIMVQNVPGYRSISPRDVWKQPEFLKRWVDLNAVPKLNQIPEAVAEEAFYVLRDTNYVRLWIMFFNENNSLRSVRLQRLLGIGNQRGMTNDDSGAEMKWKDTTRAAVKAEAKAEANVDRSKWRRLFCSSWKTIIWESLAYE</sequence>
<proteinExistence type="predicted"/>